<dbReference type="EMBL" id="LDJG01000024">
    <property type="protein sequence ID" value="KRG55384.1"/>
    <property type="molecule type" value="Genomic_DNA"/>
</dbReference>
<feature type="compositionally biased region" description="Polar residues" evidence="1">
    <location>
        <begin position="209"/>
        <end position="219"/>
    </location>
</feature>
<evidence type="ECO:0008006" key="4">
    <source>
        <dbReference type="Google" id="ProtNLM"/>
    </source>
</evidence>
<sequence length="226" mass="23720">MVLACAGIGVASAEDAATQAEASVDQLPQGQDVSDTVIELAGWVVASRDSEGYPFAIMDKAAAQILVFGGDGRLRGAAPALFGSAIGDHIAPGVAGLALREIPGRDRTTPAGRFVGGFGPSIDAGRVLWVDYDSAVSIHPTATGVPSERRPERLASPSPDDNRITHGCINVSPGFYEQVVRKTFERGGVFYILPDKASLAETFPEFARSRSTAQGNSGKSVRRARH</sequence>
<organism evidence="2 3">
    <name type="scientific">Stenotrophomonas nitritireducens</name>
    <dbReference type="NCBI Taxonomy" id="83617"/>
    <lineage>
        <taxon>Bacteria</taxon>
        <taxon>Pseudomonadati</taxon>
        <taxon>Pseudomonadota</taxon>
        <taxon>Gammaproteobacteria</taxon>
        <taxon>Lysobacterales</taxon>
        <taxon>Lysobacteraceae</taxon>
        <taxon>Stenotrophomonas</taxon>
    </lineage>
</organism>
<feature type="region of interest" description="Disordered" evidence="1">
    <location>
        <begin position="207"/>
        <end position="226"/>
    </location>
</feature>
<dbReference type="Proteomes" id="UP000050902">
    <property type="component" value="Unassembled WGS sequence"/>
</dbReference>
<name>A0ABR5NH42_9GAMM</name>
<evidence type="ECO:0000313" key="3">
    <source>
        <dbReference type="Proteomes" id="UP000050902"/>
    </source>
</evidence>
<proteinExistence type="predicted"/>
<reference evidence="2 3" key="1">
    <citation type="submission" date="2015-05" db="EMBL/GenBank/DDBJ databases">
        <title>Genome sequencing and analysis of members of genus Stenotrophomonas.</title>
        <authorList>
            <person name="Patil P.P."/>
            <person name="Midha S."/>
            <person name="Patil P.B."/>
        </authorList>
    </citation>
    <scope>NUCLEOTIDE SEQUENCE [LARGE SCALE GENOMIC DNA]</scope>
    <source>
        <strain evidence="2 3">DSM 12575</strain>
    </source>
</reference>
<evidence type="ECO:0000313" key="2">
    <source>
        <dbReference type="EMBL" id="KRG55384.1"/>
    </source>
</evidence>
<accession>A0ABR5NH42</accession>
<feature type="region of interest" description="Disordered" evidence="1">
    <location>
        <begin position="140"/>
        <end position="164"/>
    </location>
</feature>
<gene>
    <name evidence="2" type="ORF">ABB22_14380</name>
</gene>
<protein>
    <recommendedName>
        <fullName evidence="4">L,D-transpeptidase</fullName>
    </recommendedName>
</protein>
<keyword evidence="3" id="KW-1185">Reference proteome</keyword>
<evidence type="ECO:0000256" key="1">
    <source>
        <dbReference type="SAM" id="MobiDB-lite"/>
    </source>
</evidence>
<comment type="caution">
    <text evidence="2">The sequence shown here is derived from an EMBL/GenBank/DDBJ whole genome shotgun (WGS) entry which is preliminary data.</text>
</comment>